<keyword evidence="5" id="KW-1185">Reference proteome</keyword>
<dbReference type="InterPro" id="IPR037069">
    <property type="entry name" value="AcylCoA_DH/ox_N_sf"/>
</dbReference>
<dbReference type="Pfam" id="PF02771">
    <property type="entry name" value="Acyl-CoA_dh_N"/>
    <property type="match status" value="1"/>
</dbReference>
<dbReference type="SUPFAM" id="SSF47203">
    <property type="entry name" value="Acyl-CoA dehydrogenase C-terminal domain-like"/>
    <property type="match status" value="1"/>
</dbReference>
<evidence type="ECO:0000256" key="1">
    <source>
        <dbReference type="ARBA" id="ARBA00023002"/>
    </source>
</evidence>
<dbReference type="InterPro" id="IPR013786">
    <property type="entry name" value="AcylCoA_DH/ox_N"/>
</dbReference>
<dbReference type="InterPro" id="IPR013107">
    <property type="entry name" value="Acyl-CoA_DH_C"/>
</dbReference>
<dbReference type="Proteomes" id="UP000481339">
    <property type="component" value="Unassembled WGS sequence"/>
</dbReference>
<proteinExistence type="predicted"/>
<dbReference type="GO" id="GO:0050660">
    <property type="term" value="F:flavin adenine dinucleotide binding"/>
    <property type="evidence" value="ECO:0007669"/>
    <property type="project" value="InterPro"/>
</dbReference>
<reference evidence="4 5" key="1">
    <citation type="submission" date="2019-09" db="EMBL/GenBank/DDBJ databases">
        <title>Phylogeny of genus Pseudoclavibacter and closely related genus.</title>
        <authorList>
            <person name="Li Y."/>
        </authorList>
    </citation>
    <scope>NUCLEOTIDE SEQUENCE [LARGE SCALE GENOMIC DNA]</scope>
    <source>
        <strain evidence="4 5">JCM 16921</strain>
    </source>
</reference>
<protein>
    <submittedName>
        <fullName evidence="4">Acyl-CoA dehydrogenase</fullName>
    </submittedName>
</protein>
<dbReference type="Gene3D" id="1.10.540.10">
    <property type="entry name" value="Acyl-CoA dehydrogenase/oxidase, N-terminal domain"/>
    <property type="match status" value="1"/>
</dbReference>
<dbReference type="SUPFAM" id="SSF56645">
    <property type="entry name" value="Acyl-CoA dehydrogenase NM domain-like"/>
    <property type="match status" value="1"/>
</dbReference>
<dbReference type="InterPro" id="IPR009100">
    <property type="entry name" value="AcylCoA_DH/oxidase_NM_dom_sf"/>
</dbReference>
<dbReference type="PIRSF" id="PIRSF016578">
    <property type="entry name" value="HsaA"/>
    <property type="match status" value="1"/>
</dbReference>
<organism evidence="4 5">
    <name type="scientific">Pseudoclavibacter caeni</name>
    <dbReference type="NCBI Taxonomy" id="908846"/>
    <lineage>
        <taxon>Bacteria</taxon>
        <taxon>Bacillati</taxon>
        <taxon>Actinomycetota</taxon>
        <taxon>Actinomycetes</taxon>
        <taxon>Micrococcales</taxon>
        <taxon>Microbacteriaceae</taxon>
        <taxon>Pseudoclavibacter</taxon>
    </lineage>
</organism>
<dbReference type="Pfam" id="PF08028">
    <property type="entry name" value="Acyl-CoA_dh_2"/>
    <property type="match status" value="1"/>
</dbReference>
<dbReference type="AlphaFoldDB" id="A0A7C8FU80"/>
<dbReference type="RefSeq" id="WP_158035629.1">
    <property type="nucleotide sequence ID" value="NZ_BAAAZV010000013.1"/>
</dbReference>
<sequence>MSKTTSAPLVTETIPWHGHADQTEIDRWSAVAQQVADTLAKDVWERDQANETPHREAQLLKDSGLVTLLDPAELGGGGAHWETAFRVVRILSRTDSSIGQLLGYHYVNEGNIVFDAPTDEVRDRWLRRTIDHRWVWGDSVNPVDPGLTLTAVGDDYVLTGHKRFSTGSAVGDVIVVNALAHGGRFDGQIVAFVLEHGREGVEYVDDWDFLGQRLSSSNTVRYHDVRVTPDDVIGSLTDEPFATLLTPGIQLAFGNIYVGLAEGAIAKGAEITRARKNAWFLSKADLYRDDPFIQRLYGELDSRTAAVAALAEKASRSYDTAIDRGHALTADERGRIAIEIARLKVASSELATDATNRVFEATGSSSTRTGVGLDLFWRNARTHSLHDPIDYKKLEVGAYLLNRELQPLSLYT</sequence>
<dbReference type="EMBL" id="WBKA01000001">
    <property type="protein sequence ID" value="KAB1633792.1"/>
    <property type="molecule type" value="Genomic_DNA"/>
</dbReference>
<evidence type="ECO:0000313" key="4">
    <source>
        <dbReference type="EMBL" id="KAB1633792.1"/>
    </source>
</evidence>
<dbReference type="GO" id="GO:0006552">
    <property type="term" value="P:L-leucine catabolic process"/>
    <property type="evidence" value="ECO:0007669"/>
    <property type="project" value="TreeGrafter"/>
</dbReference>
<dbReference type="InterPro" id="IPR046373">
    <property type="entry name" value="Acyl-CoA_Oxase/DH_mid-dom_sf"/>
</dbReference>
<dbReference type="Gene3D" id="2.40.110.10">
    <property type="entry name" value="Butyryl-CoA Dehydrogenase, subunit A, domain 2"/>
    <property type="match status" value="1"/>
</dbReference>
<accession>A0A7C8FU80</accession>
<dbReference type="InterPro" id="IPR036250">
    <property type="entry name" value="AcylCo_DH-like_C"/>
</dbReference>
<evidence type="ECO:0000313" key="5">
    <source>
        <dbReference type="Proteomes" id="UP000481339"/>
    </source>
</evidence>
<dbReference type="OrthoDB" id="571684at2"/>
<name>A0A7C8FU80_9MICO</name>
<feature type="domain" description="Acyl-CoA dehydrogenase/oxidase N-terminal" evidence="2">
    <location>
        <begin position="30"/>
        <end position="130"/>
    </location>
</feature>
<dbReference type="PANTHER" id="PTHR43884:SF12">
    <property type="entry name" value="ISOVALERYL-COA DEHYDROGENASE, MITOCHONDRIAL-RELATED"/>
    <property type="match status" value="1"/>
</dbReference>
<gene>
    <name evidence="4" type="ORF">F8O02_02435</name>
</gene>
<feature type="domain" description="Acyl-CoA dehydrogenase C-terminal" evidence="3">
    <location>
        <begin position="252"/>
        <end position="387"/>
    </location>
</feature>
<evidence type="ECO:0000259" key="2">
    <source>
        <dbReference type="Pfam" id="PF02771"/>
    </source>
</evidence>
<evidence type="ECO:0000259" key="3">
    <source>
        <dbReference type="Pfam" id="PF08028"/>
    </source>
</evidence>
<comment type="caution">
    <text evidence="4">The sequence shown here is derived from an EMBL/GenBank/DDBJ whole genome shotgun (WGS) entry which is preliminary data.</text>
</comment>
<dbReference type="PANTHER" id="PTHR43884">
    <property type="entry name" value="ACYL-COA DEHYDROGENASE"/>
    <property type="match status" value="1"/>
</dbReference>
<dbReference type="Gene3D" id="1.20.140.10">
    <property type="entry name" value="Butyryl-CoA Dehydrogenase, subunit A, domain 3"/>
    <property type="match status" value="1"/>
</dbReference>
<dbReference type="GO" id="GO:0008470">
    <property type="term" value="F:3-methylbutanoyl-CoA dehydrogenase activity"/>
    <property type="evidence" value="ECO:0007669"/>
    <property type="project" value="TreeGrafter"/>
</dbReference>
<keyword evidence="1" id="KW-0560">Oxidoreductase</keyword>